<dbReference type="RefSeq" id="XP_010697092.1">
    <property type="nucleotide sequence ID" value="XM_010698790.1"/>
</dbReference>
<dbReference type="VEuPathDB" id="TriTrypDB:LPMP_130090"/>
<dbReference type="VEuPathDB" id="TriTrypDB:LPAL13_130006000"/>
<dbReference type="PIRSF" id="PIRSF006615">
    <property type="entry name" value="Zn_crbxpep_Taq"/>
    <property type="match status" value="1"/>
</dbReference>
<dbReference type="OrthoDB" id="275647at2759"/>
<evidence type="ECO:0000256" key="6">
    <source>
        <dbReference type="ARBA" id="ARBA00052755"/>
    </source>
</evidence>
<gene>
    <name evidence="10" type="ORF">LPMP_130090</name>
</gene>
<keyword evidence="1 10" id="KW-0121">Carboxypeptidase</keyword>
<evidence type="ECO:0000313" key="11">
    <source>
        <dbReference type="Proteomes" id="UP000063063"/>
    </source>
</evidence>
<evidence type="ECO:0000256" key="7">
    <source>
        <dbReference type="ARBA" id="ARBA00061580"/>
    </source>
</evidence>
<keyword evidence="5" id="KW-0482">Metalloprotease</keyword>
<dbReference type="GO" id="GO:0004181">
    <property type="term" value="F:metallocarboxypeptidase activity"/>
    <property type="evidence" value="ECO:0007669"/>
    <property type="project" value="InterPro"/>
</dbReference>
<reference evidence="10 11" key="1">
    <citation type="journal article" date="2015" name="Sci. Rep.">
        <title>The genome of Leishmania panamensis: insights into genomics of the L. (Viannia) subgenus.</title>
        <authorList>
            <person name="Llanes A."/>
            <person name="Restrepo C.M."/>
            <person name="Vecchio G.D."/>
            <person name="Anguizola F.J."/>
            <person name="Lleonart R."/>
        </authorList>
    </citation>
    <scope>NUCLEOTIDE SEQUENCE [LARGE SCALE GENOMIC DNA]</scope>
    <source>
        <strain evidence="10 11">MHOM/PA/94/PSC-1</strain>
    </source>
</reference>
<dbReference type="KEGG" id="lpan:LPMP_130090"/>
<evidence type="ECO:0000256" key="3">
    <source>
        <dbReference type="ARBA" id="ARBA00022723"/>
    </source>
</evidence>
<dbReference type="GO" id="GO:0006508">
    <property type="term" value="P:proteolysis"/>
    <property type="evidence" value="ECO:0007669"/>
    <property type="project" value="UniProtKB-KW"/>
</dbReference>
<keyword evidence="3" id="KW-0479">Metal-binding</keyword>
<evidence type="ECO:0000256" key="5">
    <source>
        <dbReference type="ARBA" id="ARBA00023049"/>
    </source>
</evidence>
<evidence type="ECO:0000313" key="10">
    <source>
        <dbReference type="EMBL" id="AIN96439.1"/>
    </source>
</evidence>
<evidence type="ECO:0000256" key="4">
    <source>
        <dbReference type="ARBA" id="ARBA00022801"/>
    </source>
</evidence>
<evidence type="ECO:0000256" key="1">
    <source>
        <dbReference type="ARBA" id="ARBA00022645"/>
    </source>
</evidence>
<feature type="active site" description="Proton donor/acceptor" evidence="9">
    <location>
        <position position="266"/>
    </location>
</feature>
<dbReference type="GO" id="GO:0046914">
    <property type="term" value="F:transition metal ion binding"/>
    <property type="evidence" value="ECO:0007669"/>
    <property type="project" value="UniProtKB-ARBA"/>
</dbReference>
<proteinExistence type="inferred from homology"/>
<dbReference type="eggNOG" id="ENOG502QQRM">
    <property type="taxonomic scope" value="Eukaryota"/>
</dbReference>
<sequence length="503" mass="57579">MQAYKQLEQLSQKLHNLSHFLYLGKWDSETMMPSKGSAARGAAIGELHGLIAELITAPSTKTLLDEAERAKTELTKTQQANLREFRRMYSAQAALPNDFSMLKARLSTTVPLIWAECRKNNDFATFVPTLKEVITVARKEAQYRSAATGKPLYEALFNQYECGMTLETVDSIFSDVKSWLPELLQKILTLQKAEGLEARAPEAPFPKDKQDALGRHLMKVWGFDFESGRLDVSAHPFTGMVKEDSRITTNYDLEDFTKALFATIHETGHSKYETNCGPMDMRGQPVCNARSLMIHESQSRFAEVVIGRSSAFPEFLAPLLKEHLGEQPAFSLENVRLMSQRVRPGFIRIFADEVCYPLHVLLRYEIERALIEDTMEVEDIPRVWNEKMKAYLGLETEGRDDIGCLQDTHWAMGAFGYFPTYTLGTMFAVQLMYTIKKELGESTVDKCIRTGQMEPIFAKQKDKIWDQGCLYETEELMIKATGETLNPKYFREYLERRYLRHED</sequence>
<protein>
    <recommendedName>
        <fullName evidence="8">carboxypeptidase Taq</fullName>
        <ecNumber evidence="8">3.4.17.19</ecNumber>
    </recommendedName>
</protein>
<dbReference type="PRINTS" id="PR00998">
    <property type="entry name" value="CRBOXYPTASET"/>
</dbReference>
<dbReference type="PANTHER" id="PTHR34217:SF1">
    <property type="entry name" value="CARBOXYPEPTIDASE 1"/>
    <property type="match status" value="1"/>
</dbReference>
<name>A0A088RMJ5_LEIPA</name>
<keyword evidence="11" id="KW-1185">Reference proteome</keyword>
<dbReference type="MEROPS" id="M32.005"/>
<dbReference type="AlphaFoldDB" id="A0A088RMJ5"/>
<dbReference type="FunFam" id="1.10.1370.30:FF:000003">
    <property type="entry name" value="Thermostable carboxypeptidase 1"/>
    <property type="match status" value="1"/>
</dbReference>
<evidence type="ECO:0000256" key="8">
    <source>
        <dbReference type="ARBA" id="ARBA00066553"/>
    </source>
</evidence>
<dbReference type="InterPro" id="IPR001333">
    <property type="entry name" value="Peptidase_M32_Taq"/>
</dbReference>
<evidence type="ECO:0000256" key="2">
    <source>
        <dbReference type="ARBA" id="ARBA00022670"/>
    </source>
</evidence>
<dbReference type="EC" id="3.4.17.19" evidence="8"/>
<dbReference type="Pfam" id="PF02074">
    <property type="entry name" value="Peptidase_M32"/>
    <property type="match status" value="1"/>
</dbReference>
<dbReference type="Gene3D" id="1.10.1370.30">
    <property type="match status" value="1"/>
</dbReference>
<keyword evidence="2" id="KW-0645">Protease</keyword>
<dbReference type="Proteomes" id="UP000063063">
    <property type="component" value="Chromosome 13"/>
</dbReference>
<dbReference type="SUPFAM" id="SSF55486">
    <property type="entry name" value="Metalloproteases ('zincins'), catalytic domain"/>
    <property type="match status" value="1"/>
</dbReference>
<dbReference type="PROSITE" id="PS52034">
    <property type="entry name" value="PEPTIDASE_M32"/>
    <property type="match status" value="1"/>
</dbReference>
<comment type="catalytic activity">
    <reaction evidence="6">
        <text>Release of a C-terminal amino acid with broad specificity, except for -Pro.</text>
        <dbReference type="EC" id="3.4.17.19"/>
    </reaction>
</comment>
<evidence type="ECO:0000256" key="9">
    <source>
        <dbReference type="PIRSR" id="PIRSR006615-2"/>
    </source>
</evidence>
<organism evidence="10 11">
    <name type="scientific">Leishmania panamensis</name>
    <dbReference type="NCBI Taxonomy" id="5679"/>
    <lineage>
        <taxon>Eukaryota</taxon>
        <taxon>Discoba</taxon>
        <taxon>Euglenozoa</taxon>
        <taxon>Kinetoplastea</taxon>
        <taxon>Metakinetoplastina</taxon>
        <taxon>Trypanosomatida</taxon>
        <taxon>Trypanosomatidae</taxon>
        <taxon>Leishmaniinae</taxon>
        <taxon>Leishmania</taxon>
        <taxon>Leishmania guyanensis species complex</taxon>
    </lineage>
</organism>
<keyword evidence="4 10" id="KW-0378">Hydrolase</keyword>
<dbReference type="PANTHER" id="PTHR34217">
    <property type="entry name" value="METAL-DEPENDENT CARBOXYPEPTIDASE"/>
    <property type="match status" value="1"/>
</dbReference>
<dbReference type="CDD" id="cd06460">
    <property type="entry name" value="M32_Taq"/>
    <property type="match status" value="1"/>
</dbReference>
<comment type="similarity">
    <text evidence="7">Belongs to the peptidase M32 family.</text>
</comment>
<dbReference type="EMBL" id="CP009382">
    <property type="protein sequence ID" value="AIN96439.1"/>
    <property type="molecule type" value="Genomic_DNA"/>
</dbReference>
<accession>A0A088RMJ5</accession>
<dbReference type="GeneID" id="22573119"/>